<protein>
    <recommendedName>
        <fullName evidence="4">Lipase</fullName>
    </recommendedName>
</protein>
<feature type="non-terminal residue" evidence="2">
    <location>
        <position position="1"/>
    </location>
</feature>
<evidence type="ECO:0000313" key="2">
    <source>
        <dbReference type="EMBL" id="CAJ0584515.1"/>
    </source>
</evidence>
<dbReference type="Proteomes" id="UP001177023">
    <property type="component" value="Unassembled WGS sequence"/>
</dbReference>
<dbReference type="InterPro" id="IPR029058">
    <property type="entry name" value="AB_hydrolase_fold"/>
</dbReference>
<dbReference type="Gene3D" id="3.40.50.1820">
    <property type="entry name" value="alpha/beta hydrolase"/>
    <property type="match status" value="1"/>
</dbReference>
<keyword evidence="3" id="KW-1185">Reference proteome</keyword>
<evidence type="ECO:0000313" key="3">
    <source>
        <dbReference type="Proteomes" id="UP001177023"/>
    </source>
</evidence>
<accession>A0AA36DDN7</accession>
<feature type="signal peptide" evidence="1">
    <location>
        <begin position="1"/>
        <end position="21"/>
    </location>
</feature>
<dbReference type="PANTHER" id="PTHR32015">
    <property type="entry name" value="FASTING INDUCED LIPASE"/>
    <property type="match status" value="1"/>
</dbReference>
<reference evidence="2" key="1">
    <citation type="submission" date="2023-06" db="EMBL/GenBank/DDBJ databases">
        <authorList>
            <person name="Delattre M."/>
        </authorList>
    </citation>
    <scope>NUCLEOTIDE SEQUENCE</scope>
    <source>
        <strain evidence="2">AF72</strain>
    </source>
</reference>
<keyword evidence="1" id="KW-0732">Signal</keyword>
<dbReference type="GO" id="GO:0016042">
    <property type="term" value="P:lipid catabolic process"/>
    <property type="evidence" value="ECO:0007669"/>
    <property type="project" value="InterPro"/>
</dbReference>
<dbReference type="EMBL" id="CATQJA010002697">
    <property type="protein sequence ID" value="CAJ0584515.1"/>
    <property type="molecule type" value="Genomic_DNA"/>
</dbReference>
<proteinExistence type="predicted"/>
<dbReference type="InterPro" id="IPR002918">
    <property type="entry name" value="Lipase_EstA/Esterase_EstB"/>
</dbReference>
<dbReference type="GO" id="GO:0016298">
    <property type="term" value="F:lipase activity"/>
    <property type="evidence" value="ECO:0007669"/>
    <property type="project" value="TreeGrafter"/>
</dbReference>
<comment type="caution">
    <text evidence="2">The sequence shown here is derived from an EMBL/GenBank/DDBJ whole genome shotgun (WGS) entry which is preliminary data.</text>
</comment>
<organism evidence="2 3">
    <name type="scientific">Mesorhabditis spiculigera</name>
    <dbReference type="NCBI Taxonomy" id="96644"/>
    <lineage>
        <taxon>Eukaryota</taxon>
        <taxon>Metazoa</taxon>
        <taxon>Ecdysozoa</taxon>
        <taxon>Nematoda</taxon>
        <taxon>Chromadorea</taxon>
        <taxon>Rhabditida</taxon>
        <taxon>Rhabditina</taxon>
        <taxon>Rhabditomorpha</taxon>
        <taxon>Rhabditoidea</taxon>
        <taxon>Rhabditidae</taxon>
        <taxon>Mesorhabditinae</taxon>
        <taxon>Mesorhabditis</taxon>
    </lineage>
</organism>
<evidence type="ECO:0008006" key="4">
    <source>
        <dbReference type="Google" id="ProtNLM"/>
    </source>
</evidence>
<dbReference type="SUPFAM" id="SSF53474">
    <property type="entry name" value="alpha/beta-Hydrolases"/>
    <property type="match status" value="1"/>
</dbReference>
<dbReference type="PANTHER" id="PTHR32015:SF4">
    <property type="entry name" value="LIPASE RELATED"/>
    <property type="match status" value="1"/>
</dbReference>
<feature type="chain" id="PRO_5041391084" description="Lipase" evidence="1">
    <location>
        <begin position="22"/>
        <end position="377"/>
    </location>
</feature>
<sequence>MFYPKCLFFLYALIAISYCQHAGFTPDFHGYLLDTVGQATLNLLERKEHSWGSFGGKLHPDQEIRKQPVLMVHGVATTAGRFLMLRKYLYNKGYTDAELYATTWGNGPQGGLVLVKMECRFVRQIRIMIDAIHEYTGSRKIDIVAFSMGAPITRKAILGGDCNGIYLGKPLTHLVDTFVSVAGANYGSAICEMLPLAICNLNNGLSCRSHRLSELNSRKHRYEGKHSFSITTTNDEKVGGWCCGHKCASLPNNEAEFVYHGPGHDEVLYRSIKLQYELITKHRGKLSDLQVSEIPIPPARNTMMVLTTNIAKLAVSTTQSEITTSTTTVTPQKSEPTVELPSWLVGLMEKEARATLGNFQADDHRAESAENLKWTDY</sequence>
<evidence type="ECO:0000256" key="1">
    <source>
        <dbReference type="SAM" id="SignalP"/>
    </source>
</evidence>
<dbReference type="Pfam" id="PF01674">
    <property type="entry name" value="Lipase_2"/>
    <property type="match status" value="1"/>
</dbReference>
<name>A0AA36DDN7_9BILA</name>
<gene>
    <name evidence="2" type="ORF">MSPICULIGERA_LOCUS22565</name>
</gene>
<dbReference type="AlphaFoldDB" id="A0AA36DDN7"/>